<feature type="repeat" description="ANK" evidence="3">
    <location>
        <begin position="1226"/>
        <end position="1258"/>
    </location>
</feature>
<reference evidence="7 8" key="1">
    <citation type="submission" date="2019-03" db="EMBL/GenBank/DDBJ databases">
        <title>Draft genome sequence of Xylaria hypoxylon DSM 108379, a ubiquitous saprotrophic-parasitic fungi on hardwood.</title>
        <authorList>
            <person name="Buettner E."/>
            <person name="Leonhardt S."/>
            <person name="Gebauer A.M."/>
            <person name="Liers C."/>
            <person name="Hofrichter M."/>
            <person name="Kellner H."/>
        </authorList>
    </citation>
    <scope>NUCLEOTIDE SEQUENCE [LARGE SCALE GENOMIC DNA]</scope>
    <source>
        <strain evidence="7 8">DSM 108379</strain>
    </source>
</reference>
<dbReference type="Pfam" id="PF12796">
    <property type="entry name" value="Ank_2"/>
    <property type="match status" value="4"/>
</dbReference>
<evidence type="ECO:0000256" key="3">
    <source>
        <dbReference type="PROSITE-ProRule" id="PRU00023"/>
    </source>
</evidence>
<keyword evidence="1" id="KW-0677">Repeat</keyword>
<dbReference type="EMBL" id="SKBN01000137">
    <property type="protein sequence ID" value="TGJ82223.1"/>
    <property type="molecule type" value="Genomic_DNA"/>
</dbReference>
<organism evidence="7 8">
    <name type="scientific">Xylaria hypoxylon</name>
    <dbReference type="NCBI Taxonomy" id="37992"/>
    <lineage>
        <taxon>Eukaryota</taxon>
        <taxon>Fungi</taxon>
        <taxon>Dikarya</taxon>
        <taxon>Ascomycota</taxon>
        <taxon>Pezizomycotina</taxon>
        <taxon>Sordariomycetes</taxon>
        <taxon>Xylariomycetidae</taxon>
        <taxon>Xylariales</taxon>
        <taxon>Xylariaceae</taxon>
        <taxon>Xylaria</taxon>
    </lineage>
</organism>
<feature type="repeat" description="ANK" evidence="3">
    <location>
        <begin position="1602"/>
        <end position="1634"/>
    </location>
</feature>
<dbReference type="PROSITE" id="PS50297">
    <property type="entry name" value="ANK_REP_REGION"/>
    <property type="match status" value="7"/>
</dbReference>
<feature type="repeat" description="ANK" evidence="3">
    <location>
        <begin position="1162"/>
        <end position="1194"/>
    </location>
</feature>
<dbReference type="Pfam" id="PF00023">
    <property type="entry name" value="Ank"/>
    <property type="match status" value="4"/>
</dbReference>
<sequence>MEAVGTASAIITFIEVSHKLLVACYRLRGQWRDYEKDISGLISEVERLSDISEELREIVNEADGQKTLSQLPPPPTTTSKTGGSALTACRSALEACTSVLEELSNDLTPLTRARFRDKLKWPFESGNVAKKVEFIQTQKSTLELALSTYQTRLLATHSRKTDDRYLKKKREKLLRWFKTSDPEQNHIVSRESHEPGTGQWIFENESFKRWANDAGGLLWLHGIPGAGKTILCSTVIAHLQARSSSPPRGSGSVLDHILYYYFTFSDDSKQSLTNLLKFIIYQLIAHNQEISEAAASLYDSKSQGSNEPSVKELIDTLAAVASLCTGKVYLLVDALDECPRKERKTFYEKALGPILAAKVNLMIASRGEPDIENALRNISPYEICIQNDDVNADVRAHVNSVISQDPKFQVMQISIQAEILDGIVSGARGMFRWAVCQLEVIKECLTPAMVRERLKTMPVDLDQTYDRILHIIPDLHRPFVQSALHWLAFSTRPLLLKELAEAAVVQPGETFDPDSSRLLSQNMIVDLCGVLVSSSITHDRLPGWLDSKFETERRPWPYKQQKHVVIALSHYSVKEYLTSKSIQCGALSSFYTSVTLCNSYLAQCCLTYILGFNGGAFARVFNFDEYPLLEYACRHWVTHWENASTGDEEPLLRSLVEHMFQLDAPEAYANWLNIFNPDGGRRDLHQLTKSVDLYPQTLYWATYLGHMALVRLLVEKGADVNKAEGSHGSAFRAAAFRGHLGIVNFFLQRGANLSSDALRAGSVLRIAVVGGNYEVVRCLIERGADIDAGGGSYGTPLIAAINKQHHDMVDLLISRGANIRAAFTCLGIYAVPLYHAASTGDFSLVNKLLEAGADVNDSGDSNLRSPLYGAVKSESITIVKALVEKGAVIDPDSFLEAVNIGHVGMVQTLLEADADHNLLNRMLQAALEESIRKHHTAIFHALIDADTRNNKLGAKFERLLGTALSSREFDMARTLMERGLVDYDAYAVVAATRIHKSEPYFLEELLQNNDIDINAVHSFGVGYRFYSPLHIAIRNEDEEAIWAILHRDPDVNMIEMAYGWTPLPLAIVYGLSDIAKELIRRGAAVRKVRWSPLEMAVKHACVSKDGSLDMINRLLDLGVKANVGEGSALWWPLEMGQYSIIEHLWVYHTMRPVQQATTMMGKPLTPILYAAMKGDLKMVKFLLNLGADLNGPSGNEGPTLVDGLRSNNKIIVEFLLDNGAILEQEDGSSALHLAITRGFQDLVPKLLNHGADVNANEKGESPLAAAFRAKDDILIAMLRNFGAQFSLSDDKILTESIEHGTIEDMKKLFHFGLSPDVSSDVSEYRKCGIWMAISKGNHEALELLIEKGVNISGDRHQRILNDVCGSGDIKVAKVLLDNSDDLEPSSALVQAVGVVNNYKIVKMLLERGATVNGTCFENAIDAGMEMITRLLDIPITASQRSEYLGRALQSAAFRGHLSICNWLIDNCGADVNYRGPPYGTTLQALLRHWEGNSGNEIIIIEMLLSRGANINPAPVDIEPEGGDSIGQEKTAITLAPPISQALERPYFETMKALVRILLAYGANINLIGGQYHAALQTAAYFCPSMLKDVLDAGADVNAAGGELGTALHAIAMQHDADAVKLLLSRGADVRIISGKYGSVLHSAAHGQPLLEPCPRAVTKTMDLLLEAGADVNTQCGIYGSAVQAAAVGRNLEALKWLVANGADIRVRGGKWGNVYRAACSSIRQGHIISWLEFHYGRDGWEDDTKD</sequence>
<accession>A0A4Z0YUX6</accession>
<name>A0A4Z0YUX6_9PEZI</name>
<evidence type="ECO:0000259" key="5">
    <source>
        <dbReference type="Pfam" id="PF17111"/>
    </source>
</evidence>
<protein>
    <submittedName>
        <fullName evidence="7">Uncharacterized protein</fullName>
    </submittedName>
</protein>
<dbReference type="Gene3D" id="3.40.50.300">
    <property type="entry name" value="P-loop containing nucleotide triphosphate hydrolases"/>
    <property type="match status" value="1"/>
</dbReference>
<dbReference type="STRING" id="37992.A0A4Z0YUX6"/>
<dbReference type="OrthoDB" id="1577640at2759"/>
<feature type="domain" description="Nephrocystin 3-like N-terminal" evidence="6">
    <location>
        <begin position="196"/>
        <end position="366"/>
    </location>
</feature>
<evidence type="ECO:0000256" key="2">
    <source>
        <dbReference type="ARBA" id="ARBA00023043"/>
    </source>
</evidence>
<proteinExistence type="predicted"/>
<gene>
    <name evidence="7" type="ORF">E0Z10_g6558</name>
</gene>
<feature type="repeat" description="ANK" evidence="3">
    <location>
        <begin position="832"/>
        <end position="860"/>
    </location>
</feature>
<dbReference type="Proteomes" id="UP000297716">
    <property type="component" value="Unassembled WGS sequence"/>
</dbReference>
<evidence type="ECO:0000313" key="8">
    <source>
        <dbReference type="Proteomes" id="UP000297716"/>
    </source>
</evidence>
<keyword evidence="2 3" id="KW-0040">ANK repeat</keyword>
<dbReference type="InterPro" id="IPR027417">
    <property type="entry name" value="P-loop_NTPase"/>
</dbReference>
<evidence type="ECO:0000256" key="1">
    <source>
        <dbReference type="ARBA" id="ARBA00022737"/>
    </source>
</evidence>
<dbReference type="InterPro" id="IPR036770">
    <property type="entry name" value="Ankyrin_rpt-contain_sf"/>
</dbReference>
<evidence type="ECO:0000313" key="7">
    <source>
        <dbReference type="EMBL" id="TGJ82223.1"/>
    </source>
</evidence>
<feature type="domain" description="Azaphilone pigments biosynthesis cluster protein L N-terminal" evidence="5">
    <location>
        <begin position="1"/>
        <end position="153"/>
    </location>
</feature>
<dbReference type="SUPFAM" id="SSF48403">
    <property type="entry name" value="Ankyrin repeat"/>
    <property type="match status" value="4"/>
</dbReference>
<feature type="repeat" description="ANK" evidence="3">
    <location>
        <begin position="698"/>
        <end position="725"/>
    </location>
</feature>
<dbReference type="SMART" id="SM00248">
    <property type="entry name" value="ANK"/>
    <property type="match status" value="21"/>
</dbReference>
<dbReference type="Pfam" id="PF24883">
    <property type="entry name" value="NPHP3_N"/>
    <property type="match status" value="1"/>
</dbReference>
<dbReference type="InterPro" id="IPR031348">
    <property type="entry name" value="PigL_N"/>
</dbReference>
<feature type="repeat" description="ANK" evidence="3">
    <location>
        <begin position="1058"/>
        <end position="1085"/>
    </location>
</feature>
<dbReference type="PANTHER" id="PTHR24198:SF165">
    <property type="entry name" value="ANKYRIN REPEAT-CONTAINING PROTEIN-RELATED"/>
    <property type="match status" value="1"/>
</dbReference>
<dbReference type="Pfam" id="PF17111">
    <property type="entry name" value="PigL_N"/>
    <property type="match status" value="1"/>
</dbReference>
<dbReference type="PROSITE" id="PS50088">
    <property type="entry name" value="ANK_REPEAT"/>
    <property type="match status" value="8"/>
</dbReference>
<keyword evidence="8" id="KW-1185">Reference proteome</keyword>
<dbReference type="PANTHER" id="PTHR24198">
    <property type="entry name" value="ANKYRIN REPEAT AND PROTEIN KINASE DOMAIN-CONTAINING PROTEIN"/>
    <property type="match status" value="1"/>
</dbReference>
<feature type="repeat" description="ANK" evidence="3">
    <location>
        <begin position="792"/>
        <end position="824"/>
    </location>
</feature>
<dbReference type="InterPro" id="IPR056884">
    <property type="entry name" value="NPHP3-like_N"/>
</dbReference>
<dbReference type="InterPro" id="IPR002110">
    <property type="entry name" value="Ankyrin_rpt"/>
</dbReference>
<feature type="repeat" description="ANK" evidence="3">
    <location>
        <begin position="759"/>
        <end position="791"/>
    </location>
</feature>
<comment type="caution">
    <text evidence="7">The sequence shown here is derived from an EMBL/GenBank/DDBJ whole genome shotgun (WGS) entry which is preliminary data.</text>
</comment>
<dbReference type="SUPFAM" id="SSF52540">
    <property type="entry name" value="P-loop containing nucleoside triphosphate hydrolases"/>
    <property type="match status" value="1"/>
</dbReference>
<feature type="region of interest" description="Disordered" evidence="4">
    <location>
        <begin position="62"/>
        <end position="83"/>
    </location>
</feature>
<evidence type="ECO:0000259" key="6">
    <source>
        <dbReference type="Pfam" id="PF24883"/>
    </source>
</evidence>
<dbReference type="Gene3D" id="1.25.40.20">
    <property type="entry name" value="Ankyrin repeat-containing domain"/>
    <property type="match status" value="6"/>
</dbReference>
<evidence type="ECO:0000256" key="4">
    <source>
        <dbReference type="SAM" id="MobiDB-lite"/>
    </source>
</evidence>